<sequence>MQRRDFLVGLAAASATASSAFGRGPFQRTGPPRLSIGLAAYSLREYFGFSRGRRQEVPQGSQEIDMLDFLDYCVAQNFDAAELTSYFFPPACDQAYLLSLRHAAFLRGVAISGTAIGNNFTVGRGQRLDDEVAAAKQWIDRAAVLGAPHVRFFAGTAKDLNEDTNRLDEAIAALSQCAAHAATQGVFIGVENHGNLTAANMLEIMRRVDSPWIGINLDTGNFHSETPYADLAACAPYAVNVQVKASMKTPAGKIYPADLPRIGDILKDSGYQGYVILEYEDESPYENIPKFHEQLRTALGV</sequence>
<proteinExistence type="predicted"/>
<dbReference type="InterPro" id="IPR013022">
    <property type="entry name" value="Xyl_isomerase-like_TIM-brl"/>
</dbReference>
<dbReference type="Gene3D" id="3.20.20.150">
    <property type="entry name" value="Divalent-metal-dependent TIM barrel enzymes"/>
    <property type="match status" value="1"/>
</dbReference>
<comment type="caution">
    <text evidence="2">The sequence shown here is derived from an EMBL/GenBank/DDBJ whole genome shotgun (WGS) entry which is preliminary data.</text>
</comment>
<dbReference type="OrthoDB" id="259215at2"/>
<dbReference type="PANTHER" id="PTHR12110:SF53">
    <property type="entry name" value="BLR5974 PROTEIN"/>
    <property type="match status" value="1"/>
</dbReference>
<organism evidence="2 3">
    <name type="scientific">Allorhodopirellula heiligendammensis</name>
    <dbReference type="NCBI Taxonomy" id="2714739"/>
    <lineage>
        <taxon>Bacteria</taxon>
        <taxon>Pseudomonadati</taxon>
        <taxon>Planctomycetota</taxon>
        <taxon>Planctomycetia</taxon>
        <taxon>Pirellulales</taxon>
        <taxon>Pirellulaceae</taxon>
        <taxon>Allorhodopirellula</taxon>
    </lineage>
</organism>
<dbReference type="EMBL" id="SJPU01000002">
    <property type="protein sequence ID" value="TWU15901.1"/>
    <property type="molecule type" value="Genomic_DNA"/>
</dbReference>
<keyword evidence="3" id="KW-1185">Reference proteome</keyword>
<dbReference type="InterPro" id="IPR050312">
    <property type="entry name" value="IolE/XylAMocC-like"/>
</dbReference>
<dbReference type="SUPFAM" id="SSF51658">
    <property type="entry name" value="Xylose isomerase-like"/>
    <property type="match status" value="1"/>
</dbReference>
<evidence type="ECO:0000313" key="2">
    <source>
        <dbReference type="EMBL" id="TWU15901.1"/>
    </source>
</evidence>
<dbReference type="Pfam" id="PF01261">
    <property type="entry name" value="AP_endonuc_2"/>
    <property type="match status" value="1"/>
</dbReference>
<evidence type="ECO:0000313" key="3">
    <source>
        <dbReference type="Proteomes" id="UP000319908"/>
    </source>
</evidence>
<dbReference type="GO" id="GO:0016853">
    <property type="term" value="F:isomerase activity"/>
    <property type="evidence" value="ECO:0007669"/>
    <property type="project" value="UniProtKB-KW"/>
</dbReference>
<protein>
    <submittedName>
        <fullName evidence="2">Xylose isomerase-like TIM barrel</fullName>
    </submittedName>
</protein>
<dbReference type="AlphaFoldDB" id="A0A5C6BWM9"/>
<evidence type="ECO:0000259" key="1">
    <source>
        <dbReference type="Pfam" id="PF01261"/>
    </source>
</evidence>
<gene>
    <name evidence="2" type="ORF">Poly21_31040</name>
</gene>
<dbReference type="InterPro" id="IPR036237">
    <property type="entry name" value="Xyl_isomerase-like_sf"/>
</dbReference>
<dbReference type="PANTHER" id="PTHR12110">
    <property type="entry name" value="HYDROXYPYRUVATE ISOMERASE"/>
    <property type="match status" value="1"/>
</dbReference>
<accession>A0A5C6BWM9</accession>
<keyword evidence="2" id="KW-0413">Isomerase</keyword>
<reference evidence="2 3" key="1">
    <citation type="journal article" date="2020" name="Antonie Van Leeuwenhoek">
        <title>Rhodopirellula heiligendammensis sp. nov., Rhodopirellula pilleata sp. nov., and Rhodopirellula solitaria sp. nov. isolated from natural or artificial marine surfaces in Northern Germany and California, USA, and emended description of the genus Rhodopirellula.</title>
        <authorList>
            <person name="Kallscheuer N."/>
            <person name="Wiegand S."/>
            <person name="Jogler M."/>
            <person name="Boedeker C."/>
            <person name="Peeters S.H."/>
            <person name="Rast P."/>
            <person name="Heuer A."/>
            <person name="Jetten M.S.M."/>
            <person name="Rohde M."/>
            <person name="Jogler C."/>
        </authorList>
    </citation>
    <scope>NUCLEOTIDE SEQUENCE [LARGE SCALE GENOMIC DNA]</scope>
    <source>
        <strain evidence="2 3">Poly21</strain>
    </source>
</reference>
<dbReference type="Proteomes" id="UP000319908">
    <property type="component" value="Unassembled WGS sequence"/>
</dbReference>
<name>A0A5C6BWM9_9BACT</name>
<feature type="domain" description="Xylose isomerase-like TIM barrel" evidence="1">
    <location>
        <begin position="71"/>
        <end position="286"/>
    </location>
</feature>